<dbReference type="InterPro" id="IPR010255">
    <property type="entry name" value="Haem_peroxidase_sf"/>
</dbReference>
<keyword evidence="6" id="KW-0732">Signal</keyword>
<dbReference type="PRINTS" id="PR00457">
    <property type="entry name" value="ANPEROXIDASE"/>
</dbReference>
<dbReference type="GO" id="GO:0004601">
    <property type="term" value="F:peroxidase activity"/>
    <property type="evidence" value="ECO:0007669"/>
    <property type="project" value="InterPro"/>
</dbReference>
<evidence type="ECO:0000256" key="6">
    <source>
        <dbReference type="SAM" id="SignalP"/>
    </source>
</evidence>
<evidence type="ECO:0000256" key="2">
    <source>
        <dbReference type="ARBA" id="ARBA00022525"/>
    </source>
</evidence>
<dbReference type="PANTHER" id="PTHR11475">
    <property type="entry name" value="OXIDASE/PEROXIDASE"/>
    <property type="match status" value="1"/>
</dbReference>
<keyword evidence="4" id="KW-0479">Metal-binding</keyword>
<evidence type="ECO:0000313" key="8">
    <source>
        <dbReference type="Proteomes" id="UP000708148"/>
    </source>
</evidence>
<feature type="signal peptide" evidence="6">
    <location>
        <begin position="1"/>
        <end position="23"/>
    </location>
</feature>
<accession>A0A8S1J441</accession>
<dbReference type="EMBL" id="CAJHUC010001838">
    <property type="protein sequence ID" value="CAD7702466.1"/>
    <property type="molecule type" value="Genomic_DNA"/>
</dbReference>
<feature type="chain" id="PRO_5035781179" evidence="6">
    <location>
        <begin position="24"/>
        <end position="942"/>
    </location>
</feature>
<dbReference type="Proteomes" id="UP000708148">
    <property type="component" value="Unassembled WGS sequence"/>
</dbReference>
<dbReference type="InterPro" id="IPR019791">
    <property type="entry name" value="Haem_peroxidase_animal"/>
</dbReference>
<dbReference type="GO" id="GO:0005576">
    <property type="term" value="C:extracellular region"/>
    <property type="evidence" value="ECO:0007669"/>
    <property type="project" value="UniProtKB-SubCell"/>
</dbReference>
<evidence type="ECO:0000256" key="4">
    <source>
        <dbReference type="PIRSR" id="PIRSR619791-2"/>
    </source>
</evidence>
<protein>
    <submittedName>
        <fullName evidence="7">Uncharacterized protein</fullName>
    </submittedName>
</protein>
<proteinExistence type="predicted"/>
<gene>
    <name evidence="7" type="ORF">OSTQU699_LOCUS7823</name>
</gene>
<reference evidence="7" key="1">
    <citation type="submission" date="2020-12" db="EMBL/GenBank/DDBJ databases">
        <authorList>
            <person name="Iha C."/>
        </authorList>
    </citation>
    <scope>NUCLEOTIDE SEQUENCE</scope>
</reference>
<keyword evidence="3" id="KW-0325">Glycoprotein</keyword>
<feature type="binding site" description="axial binding residue" evidence="4">
    <location>
        <position position="716"/>
    </location>
    <ligand>
        <name>heme b</name>
        <dbReference type="ChEBI" id="CHEBI:60344"/>
    </ligand>
    <ligandPart>
        <name>Fe</name>
        <dbReference type="ChEBI" id="CHEBI:18248"/>
    </ligandPart>
</feature>
<dbReference type="AlphaFoldDB" id="A0A8S1J441"/>
<comment type="subcellular location">
    <subcellularLocation>
        <location evidence="1">Secreted</location>
    </subcellularLocation>
</comment>
<dbReference type="Gene3D" id="1.10.640.10">
    <property type="entry name" value="Haem peroxidase domain superfamily, animal type"/>
    <property type="match status" value="2"/>
</dbReference>
<dbReference type="GO" id="GO:0046872">
    <property type="term" value="F:metal ion binding"/>
    <property type="evidence" value="ECO:0007669"/>
    <property type="project" value="UniProtKB-KW"/>
</dbReference>
<keyword evidence="8" id="KW-1185">Reference proteome</keyword>
<feature type="region of interest" description="Disordered" evidence="5">
    <location>
        <begin position="321"/>
        <end position="340"/>
    </location>
</feature>
<dbReference type="InterPro" id="IPR037120">
    <property type="entry name" value="Haem_peroxidase_sf_animal"/>
</dbReference>
<sequence>MAAPAWTRLCALLLVALAHRAASQTPVLDCIAAGGDPARAIQGDCTVDIGGAPNVVAVGDGVSTVTVNPDGTYSYGDDYFDYDDGPTVGNNPPGFVDPVPTNAPVAPVGASFANAFAPDADSVAVPAPPGPDGRPAGVWEIVVDGVVDMTPQEVWESTRTYGNFLTYGLGELAFSVLAQDDEHKEWVVELNSGEQLVFEDVETDEDLLFHVATLLEHGNDVFPGTDIRGSRIFFRAIDGDTEGTTQLEVGWGGPIATGGNSRDTAVVVVRSLLLEMITRLEDHFGQNCRFSKEDRTIEARCNNLKNPTWGAANQPLLRLEKHDPAFPDGKSEPSGPKDVSPRLISNKLFAQSPGADLLEGRLNEEVNECLKATNKGLTWEVCPHQQAKAKRGRETVHTLSWVGTETTKEKMILMKFGGEQEGCVLNLVYACAGEADIDFGGQACGSTNNWFFHPSACIVQPGSDNVLTNSLQMTDLFWAWGQFVDHDLDLTPTIAELGKEAQPGFKNSRRTGPEDEFPIEIPREDFFFTNATMEFERAVFSSDPDQVSHINQHSAFADLGQLYGNDFLRANALRSFVDGKLKMGPDDLLPLNKVDGDDALGAKVDNAPNATDRFYAAGDVRANEQPLLLSLHTIWAREHNLICDELKEAFPEMDDEELYKSAQSICISEYQSILWAEWLPFLLGEGEVSPDDYSYHRKVDATITAVFSTVAFRFGHSLVGSYLWAQGPGPRGDADLQLIPLRETFFNPELVVETGPEAFLRGGAWHLAQELDAKVVDELRNFLFTESSDEAHLDLVALNIQRGRDMGIPSFNQLRDAYDLKMYKEFSEINPDESVWHVLEDVYDGDIDKVDAFAGGMAEAHHDGAMLGETFFTIIKDQFTRMRDGDRFFYKGIQWSNRMLSGYPRIEAIVADEVRLADILERTTGITLHELGVPPRDTAFQL</sequence>
<keyword evidence="4" id="KW-0408">Iron</keyword>
<dbReference type="GO" id="GO:0020037">
    <property type="term" value="F:heme binding"/>
    <property type="evidence" value="ECO:0007669"/>
    <property type="project" value="InterPro"/>
</dbReference>
<keyword evidence="2" id="KW-0964">Secreted</keyword>
<dbReference type="OrthoDB" id="823504at2759"/>
<dbReference type="SUPFAM" id="SSF48113">
    <property type="entry name" value="Heme-dependent peroxidases"/>
    <property type="match status" value="1"/>
</dbReference>
<dbReference type="Pfam" id="PF03098">
    <property type="entry name" value="An_peroxidase"/>
    <property type="match status" value="2"/>
</dbReference>
<evidence type="ECO:0000313" key="7">
    <source>
        <dbReference type="EMBL" id="CAD7702466.1"/>
    </source>
</evidence>
<keyword evidence="4" id="KW-0349">Heme</keyword>
<evidence type="ECO:0000256" key="5">
    <source>
        <dbReference type="SAM" id="MobiDB-lite"/>
    </source>
</evidence>
<comment type="caution">
    <text evidence="7">The sequence shown here is derived from an EMBL/GenBank/DDBJ whole genome shotgun (WGS) entry which is preliminary data.</text>
</comment>
<evidence type="ECO:0000256" key="1">
    <source>
        <dbReference type="ARBA" id="ARBA00004613"/>
    </source>
</evidence>
<feature type="compositionally biased region" description="Basic and acidic residues" evidence="5">
    <location>
        <begin position="321"/>
        <end position="331"/>
    </location>
</feature>
<dbReference type="PROSITE" id="PS50292">
    <property type="entry name" value="PEROXIDASE_3"/>
    <property type="match status" value="1"/>
</dbReference>
<dbReference type="GO" id="GO:0006979">
    <property type="term" value="P:response to oxidative stress"/>
    <property type="evidence" value="ECO:0007669"/>
    <property type="project" value="InterPro"/>
</dbReference>
<name>A0A8S1J441_9CHLO</name>
<dbReference type="PANTHER" id="PTHR11475:SF4">
    <property type="entry name" value="CHORION PEROXIDASE"/>
    <property type="match status" value="1"/>
</dbReference>
<organism evidence="7 8">
    <name type="scientific">Ostreobium quekettii</name>
    <dbReference type="NCBI Taxonomy" id="121088"/>
    <lineage>
        <taxon>Eukaryota</taxon>
        <taxon>Viridiplantae</taxon>
        <taxon>Chlorophyta</taxon>
        <taxon>core chlorophytes</taxon>
        <taxon>Ulvophyceae</taxon>
        <taxon>TCBD clade</taxon>
        <taxon>Bryopsidales</taxon>
        <taxon>Ostreobineae</taxon>
        <taxon>Ostreobiaceae</taxon>
        <taxon>Ostreobium</taxon>
    </lineage>
</organism>
<evidence type="ECO:0000256" key="3">
    <source>
        <dbReference type="ARBA" id="ARBA00023180"/>
    </source>
</evidence>